<dbReference type="AlphaFoldDB" id="A0A0V8GEM4"/>
<evidence type="ECO:0000256" key="3">
    <source>
        <dbReference type="ARBA" id="ARBA00023163"/>
    </source>
</evidence>
<keyword evidence="10" id="KW-1185">Reference proteome</keyword>
<dbReference type="Proteomes" id="UP000072605">
    <property type="component" value="Unassembled WGS sequence"/>
</dbReference>
<dbReference type="PROSITE" id="PS50995">
    <property type="entry name" value="HTH_MARR_2"/>
    <property type="match status" value="1"/>
</dbReference>
<organism evidence="5 8">
    <name type="scientific">Exiguobacterium indicum</name>
    <dbReference type="NCBI Taxonomy" id="296995"/>
    <lineage>
        <taxon>Bacteria</taxon>
        <taxon>Bacillati</taxon>
        <taxon>Bacillota</taxon>
        <taxon>Bacilli</taxon>
        <taxon>Bacillales</taxon>
        <taxon>Bacillales Family XII. Incertae Sedis</taxon>
        <taxon>Exiguobacterium</taxon>
    </lineage>
</organism>
<dbReference type="PANTHER" id="PTHR42756:SF1">
    <property type="entry name" value="TRANSCRIPTIONAL REPRESSOR OF EMRAB OPERON"/>
    <property type="match status" value="1"/>
</dbReference>
<dbReference type="InterPro" id="IPR000835">
    <property type="entry name" value="HTH_MarR-typ"/>
</dbReference>
<accession>A0A0V8GEM4</accession>
<dbReference type="Proteomes" id="UP001387110">
    <property type="component" value="Unassembled WGS sequence"/>
</dbReference>
<keyword evidence="2" id="KW-0238">DNA-binding</keyword>
<evidence type="ECO:0000313" key="6">
    <source>
        <dbReference type="EMBL" id="KTR27397.1"/>
    </source>
</evidence>
<name>A0A0V8GEM4_9BACL</name>
<dbReference type="GO" id="GO:0003677">
    <property type="term" value="F:DNA binding"/>
    <property type="evidence" value="ECO:0007669"/>
    <property type="project" value="UniProtKB-KW"/>
</dbReference>
<evidence type="ECO:0000313" key="10">
    <source>
        <dbReference type="Proteomes" id="UP001387110"/>
    </source>
</evidence>
<dbReference type="Pfam" id="PF01047">
    <property type="entry name" value="MarR"/>
    <property type="match status" value="1"/>
</dbReference>
<evidence type="ECO:0000313" key="9">
    <source>
        <dbReference type="Proteomes" id="UP000072605"/>
    </source>
</evidence>
<dbReference type="PANTHER" id="PTHR42756">
    <property type="entry name" value="TRANSCRIPTIONAL REGULATOR, MARR"/>
    <property type="match status" value="1"/>
</dbReference>
<evidence type="ECO:0000256" key="1">
    <source>
        <dbReference type="ARBA" id="ARBA00023015"/>
    </source>
</evidence>
<evidence type="ECO:0000313" key="8">
    <source>
        <dbReference type="Proteomes" id="UP000053797"/>
    </source>
</evidence>
<dbReference type="RefSeq" id="WP_058265451.1">
    <property type="nucleotide sequence ID" value="NZ_FMYN01000003.1"/>
</dbReference>
<keyword evidence="1" id="KW-0805">Transcription regulation</keyword>
<evidence type="ECO:0000256" key="2">
    <source>
        <dbReference type="ARBA" id="ARBA00023125"/>
    </source>
</evidence>
<dbReference type="EMBL" id="LDQV01000015">
    <property type="protein sequence ID" value="KTR27397.1"/>
    <property type="molecule type" value="Genomic_DNA"/>
</dbReference>
<comment type="caution">
    <text evidence="5">The sequence shown here is derived from an EMBL/GenBank/DDBJ whole genome shotgun (WGS) entry which is preliminary data.</text>
</comment>
<dbReference type="EMBL" id="JBAWKY010000003">
    <property type="protein sequence ID" value="MEI4463201.1"/>
    <property type="molecule type" value="Genomic_DNA"/>
</dbReference>
<protein>
    <submittedName>
        <fullName evidence="5">MarR family transcriptional regulator</fullName>
    </submittedName>
</protein>
<dbReference type="PRINTS" id="PR00598">
    <property type="entry name" value="HTHMARR"/>
</dbReference>
<reference evidence="5 8" key="1">
    <citation type="journal article" date="2015" name="Int. J. Syst. Evol. Microbiol.">
        <title>Exiguobacterium enclense sp. nov., isolated from sediment.</title>
        <authorList>
            <person name="Dastager S.G."/>
            <person name="Mawlankar R."/>
            <person name="Sonalkar V.V."/>
            <person name="Thorat M.N."/>
            <person name="Mual P."/>
            <person name="Verma A."/>
            <person name="Krishnamurthi S."/>
            <person name="Tang S.K."/>
            <person name="Li W.J."/>
        </authorList>
    </citation>
    <scope>NUCLEOTIDE SEQUENCE [LARGE SCALE GENOMIC DNA]</scope>
    <source>
        <strain evidence="5 8">NIO-1109</strain>
    </source>
</reference>
<evidence type="ECO:0000313" key="7">
    <source>
        <dbReference type="EMBL" id="MEI4463201.1"/>
    </source>
</evidence>
<dbReference type="SMART" id="SM00347">
    <property type="entry name" value="HTH_MARR"/>
    <property type="match status" value="1"/>
</dbReference>
<reference evidence="7 10" key="3">
    <citation type="submission" date="2023-12" db="EMBL/GenBank/DDBJ databases">
        <authorList>
            <person name="Easwaran N."/>
            <person name="Lazarus H.P.S."/>
        </authorList>
    </citation>
    <scope>NUCLEOTIDE SEQUENCE [LARGE SCALE GENOMIC DNA]</scope>
    <source>
        <strain evidence="7 10">VIT-2023</strain>
    </source>
</reference>
<reference evidence="6 9" key="2">
    <citation type="journal article" date="2016" name="Front. Microbiol.">
        <title>Genomic Resource of Rice Seed Associated Bacteria.</title>
        <authorList>
            <person name="Midha S."/>
            <person name="Bansal K."/>
            <person name="Sharma S."/>
            <person name="Kumar N."/>
            <person name="Patil P.P."/>
            <person name="Chaudhry V."/>
            <person name="Patil P.B."/>
        </authorList>
    </citation>
    <scope>NUCLEOTIDE SEQUENCE [LARGE SCALE GENOMIC DNA]</scope>
    <source>
        <strain evidence="6 9">RSA11</strain>
    </source>
</reference>
<dbReference type="Gene3D" id="1.10.10.10">
    <property type="entry name" value="Winged helix-like DNA-binding domain superfamily/Winged helix DNA-binding domain"/>
    <property type="match status" value="1"/>
</dbReference>
<proteinExistence type="predicted"/>
<dbReference type="SUPFAM" id="SSF46785">
    <property type="entry name" value="Winged helix' DNA-binding domain"/>
    <property type="match status" value="1"/>
</dbReference>
<sequence>MPQERDLLTYRLEEQMRVILRTLRRELNRLFEGTATRSEFFILRSLSENGPQRPTLLAEQFELATSQVTALTDKLYKQGYVTRTRSTEDRRSIVLALTEDGERAFRDLEIVRKNYLQDRFGTLTEEELETMVHVFDKILQTMDEDTLTSSS</sequence>
<dbReference type="GO" id="GO:0003700">
    <property type="term" value="F:DNA-binding transcription factor activity"/>
    <property type="evidence" value="ECO:0007669"/>
    <property type="project" value="InterPro"/>
</dbReference>
<dbReference type="InterPro" id="IPR036390">
    <property type="entry name" value="WH_DNA-bd_sf"/>
</dbReference>
<evidence type="ECO:0000313" key="5">
    <source>
        <dbReference type="EMBL" id="KSU48715.1"/>
    </source>
</evidence>
<evidence type="ECO:0000259" key="4">
    <source>
        <dbReference type="PROSITE" id="PS50995"/>
    </source>
</evidence>
<keyword evidence="3" id="KW-0804">Transcription</keyword>
<feature type="domain" description="HTH marR-type" evidence="4">
    <location>
        <begin position="5"/>
        <end position="140"/>
    </location>
</feature>
<dbReference type="Proteomes" id="UP000053797">
    <property type="component" value="Unassembled WGS sequence"/>
</dbReference>
<dbReference type="InterPro" id="IPR036388">
    <property type="entry name" value="WH-like_DNA-bd_sf"/>
</dbReference>
<dbReference type="OrthoDB" id="166070at2"/>
<gene>
    <name evidence="5" type="ORF">AS033_10305</name>
    <name evidence="6" type="ORF">RSA11_06190</name>
    <name evidence="7" type="ORF">SZL87_12235</name>
</gene>
<dbReference type="EMBL" id="LNQL01000003">
    <property type="protein sequence ID" value="KSU48715.1"/>
    <property type="molecule type" value="Genomic_DNA"/>
</dbReference>